<gene>
    <name evidence="1" type="ORF">IJ22_03430</name>
</gene>
<dbReference type="STRING" id="162209.IJ22_03430"/>
<dbReference type="KEGG" id="pnp:IJ22_03430"/>
<evidence type="ECO:0000313" key="2">
    <source>
        <dbReference type="Proteomes" id="UP000061660"/>
    </source>
</evidence>
<keyword evidence="2" id="KW-1185">Reference proteome</keyword>
<sequence precursor="true">MNFFKWSIVVLLFVANIAVIVFGKKHFENQASAAGGYVQTDTASVQQTVYEDSINRVVK</sequence>
<reference evidence="1 2" key="2">
    <citation type="journal article" date="2016" name="Genome Announc.">
        <title>Complete Genome Sequences of Two Interactive Moderate Thermophiles, Paenibacillus napthalenovorans 32O-Y and Paenibacillus sp. 32O-W.</title>
        <authorList>
            <person name="Butler R.R.III."/>
            <person name="Wang J."/>
            <person name="Stark B.C."/>
            <person name="Pombert J.F."/>
        </authorList>
    </citation>
    <scope>NUCLEOTIDE SEQUENCE [LARGE SCALE GENOMIC DNA]</scope>
    <source>
        <strain evidence="1 2">32O-Y</strain>
    </source>
</reference>
<dbReference type="EMBL" id="CP013652">
    <property type="protein sequence ID" value="ALS20732.1"/>
    <property type="molecule type" value="Genomic_DNA"/>
</dbReference>
<reference evidence="2" key="1">
    <citation type="submission" date="2015-12" db="EMBL/GenBank/DDBJ databases">
        <title>Complete genome sequences of two moderately thermophilic Paenibacillus species.</title>
        <authorList>
            <person name="Butler R.III."/>
            <person name="Wang J."/>
            <person name="Stark B.C."/>
            <person name="Pombert J.-F."/>
        </authorList>
    </citation>
    <scope>NUCLEOTIDE SEQUENCE [LARGE SCALE GENOMIC DNA]</scope>
    <source>
        <strain evidence="2">32O-Y</strain>
    </source>
</reference>
<name>A0A0U2UC23_9BACL</name>
<dbReference type="AlphaFoldDB" id="A0A0U2UC23"/>
<protein>
    <submittedName>
        <fullName evidence="1">Uncharacterized protein</fullName>
    </submittedName>
</protein>
<proteinExistence type="predicted"/>
<dbReference type="PATRIC" id="fig|162209.4.peg.363"/>
<organism evidence="1 2">
    <name type="scientific">Paenibacillus naphthalenovorans</name>
    <dbReference type="NCBI Taxonomy" id="162209"/>
    <lineage>
        <taxon>Bacteria</taxon>
        <taxon>Bacillati</taxon>
        <taxon>Bacillota</taxon>
        <taxon>Bacilli</taxon>
        <taxon>Bacillales</taxon>
        <taxon>Paenibacillaceae</taxon>
        <taxon>Paenibacillus</taxon>
    </lineage>
</organism>
<evidence type="ECO:0000313" key="1">
    <source>
        <dbReference type="EMBL" id="ALS20732.1"/>
    </source>
</evidence>
<accession>A0A0U2UC23</accession>
<dbReference type="Proteomes" id="UP000061660">
    <property type="component" value="Chromosome"/>
</dbReference>
<dbReference type="RefSeq" id="WP_054817100.1">
    <property type="nucleotide sequence ID" value="NZ_BJCS01000002.1"/>
</dbReference>